<dbReference type="EMBL" id="JAIWYP010000014">
    <property type="protein sequence ID" value="KAH3708291.1"/>
    <property type="molecule type" value="Genomic_DNA"/>
</dbReference>
<dbReference type="SUPFAM" id="SSF57196">
    <property type="entry name" value="EGF/Laminin"/>
    <property type="match status" value="1"/>
</dbReference>
<sequence>MLSAITKCVFYVLNNESFYDANGNLPAFITSDLCPAYDCNTHGTCSFGRCICDAGYVGDACEIQSSMPPALYGIVKTTWQTGSALCDVTERMCETSYVHGYNVFDNPRLSCKVEVLNFDGHGFVPSGNQFFTAAIYRSMYEVGCKLPLKSTIGGQTIVAFNISITNDASTYSNAVLYVRTDTRCARCIKTGKSCSVKSGTCLIEGNCWIAGETNPSNDHQLCDPSTNSVQWTNAETKVSHTTPAIAEIGGTNLSRFDIWTFSQSGCPCAHNHSNYSCACCDAGGCQCHDPFQNQCTQCGTVANCGTPQPALENGIDGYTNFFNDCTCQYDTTKMNCACCQHGVNACQCGKEHRNQCVDCSHMEQCGNKPWIFGHAITDP</sequence>
<dbReference type="PROSITE" id="PS00022">
    <property type="entry name" value="EGF_1"/>
    <property type="match status" value="1"/>
</dbReference>
<comment type="caution">
    <text evidence="3">The sequence shown here is derived from an EMBL/GenBank/DDBJ whole genome shotgun (WGS) entry which is preliminary data.</text>
</comment>
<gene>
    <name evidence="3" type="ORF">DPMN_067738</name>
</gene>
<dbReference type="Pfam" id="PF23106">
    <property type="entry name" value="EGF_Teneurin"/>
    <property type="match status" value="1"/>
</dbReference>
<reference evidence="3" key="1">
    <citation type="journal article" date="2019" name="bioRxiv">
        <title>The Genome of the Zebra Mussel, Dreissena polymorpha: A Resource for Invasive Species Research.</title>
        <authorList>
            <person name="McCartney M.A."/>
            <person name="Auch B."/>
            <person name="Kono T."/>
            <person name="Mallez S."/>
            <person name="Zhang Y."/>
            <person name="Obille A."/>
            <person name="Becker A."/>
            <person name="Abrahante J.E."/>
            <person name="Garbe J."/>
            <person name="Badalamenti J.P."/>
            <person name="Herman A."/>
            <person name="Mangelson H."/>
            <person name="Liachko I."/>
            <person name="Sullivan S."/>
            <person name="Sone E.D."/>
            <person name="Koren S."/>
            <person name="Silverstein K.A.T."/>
            <person name="Beckman K.B."/>
            <person name="Gohl D.M."/>
        </authorList>
    </citation>
    <scope>NUCLEOTIDE SEQUENCE</scope>
    <source>
        <strain evidence="3">Duluth1</strain>
        <tissue evidence="3">Whole animal</tissue>
    </source>
</reference>
<organism evidence="3 4">
    <name type="scientific">Dreissena polymorpha</name>
    <name type="common">Zebra mussel</name>
    <name type="synonym">Mytilus polymorpha</name>
    <dbReference type="NCBI Taxonomy" id="45954"/>
    <lineage>
        <taxon>Eukaryota</taxon>
        <taxon>Metazoa</taxon>
        <taxon>Spiralia</taxon>
        <taxon>Lophotrochozoa</taxon>
        <taxon>Mollusca</taxon>
        <taxon>Bivalvia</taxon>
        <taxon>Autobranchia</taxon>
        <taxon>Heteroconchia</taxon>
        <taxon>Euheterodonta</taxon>
        <taxon>Imparidentia</taxon>
        <taxon>Neoheterodontei</taxon>
        <taxon>Myida</taxon>
        <taxon>Dreissenoidea</taxon>
        <taxon>Dreissenidae</taxon>
        <taxon>Dreissena</taxon>
    </lineage>
</organism>
<reference evidence="3" key="2">
    <citation type="submission" date="2020-11" db="EMBL/GenBank/DDBJ databases">
        <authorList>
            <person name="McCartney M.A."/>
            <person name="Auch B."/>
            <person name="Kono T."/>
            <person name="Mallez S."/>
            <person name="Becker A."/>
            <person name="Gohl D.M."/>
            <person name="Silverstein K.A.T."/>
            <person name="Koren S."/>
            <person name="Bechman K.B."/>
            <person name="Herman A."/>
            <person name="Abrahante J.E."/>
            <person name="Garbe J."/>
        </authorList>
    </citation>
    <scope>NUCLEOTIDE SEQUENCE</scope>
    <source>
        <strain evidence="3">Duluth1</strain>
        <tissue evidence="3">Whole animal</tissue>
    </source>
</reference>
<dbReference type="Gene3D" id="2.10.25.10">
    <property type="entry name" value="Laminin"/>
    <property type="match status" value="1"/>
</dbReference>
<dbReference type="InterPro" id="IPR000742">
    <property type="entry name" value="EGF"/>
</dbReference>
<evidence type="ECO:0000313" key="3">
    <source>
        <dbReference type="EMBL" id="KAH3708291.1"/>
    </source>
</evidence>
<feature type="domain" description="EGF-like" evidence="1 2">
    <location>
        <begin position="50"/>
        <end position="61"/>
    </location>
</feature>
<keyword evidence="4" id="KW-1185">Reference proteome</keyword>
<evidence type="ECO:0000313" key="4">
    <source>
        <dbReference type="Proteomes" id="UP000828390"/>
    </source>
</evidence>
<name>A0A9D3Z082_DREPO</name>
<dbReference type="AlphaFoldDB" id="A0A9D3Z082"/>
<protein>
    <recommendedName>
        <fullName evidence="1 2">EGF-like domain-containing protein</fullName>
    </recommendedName>
</protein>
<dbReference type="PROSITE" id="PS01186">
    <property type="entry name" value="EGF_2"/>
    <property type="match status" value="1"/>
</dbReference>
<dbReference type="Proteomes" id="UP000828390">
    <property type="component" value="Unassembled WGS sequence"/>
</dbReference>
<evidence type="ECO:0000259" key="1">
    <source>
        <dbReference type="PROSITE" id="PS00022"/>
    </source>
</evidence>
<evidence type="ECO:0000259" key="2">
    <source>
        <dbReference type="PROSITE" id="PS01186"/>
    </source>
</evidence>
<proteinExistence type="predicted"/>
<accession>A0A9D3Z082</accession>